<protein>
    <submittedName>
        <fullName evidence="2">Uncharacterized protein</fullName>
    </submittedName>
</protein>
<name>A0A1M5PIF2_9FIRM</name>
<dbReference type="AlphaFoldDB" id="A0A1M5PIF2"/>
<evidence type="ECO:0000256" key="1">
    <source>
        <dbReference type="SAM" id="Phobius"/>
    </source>
</evidence>
<feature type="transmembrane region" description="Helical" evidence="1">
    <location>
        <begin position="32"/>
        <end position="49"/>
    </location>
</feature>
<dbReference type="STRING" id="1120995.SAMN02745245_00322"/>
<dbReference type="OrthoDB" id="2194905at2"/>
<reference evidence="3" key="1">
    <citation type="submission" date="2016-11" db="EMBL/GenBank/DDBJ databases">
        <authorList>
            <person name="Varghese N."/>
            <person name="Submissions S."/>
        </authorList>
    </citation>
    <scope>NUCLEOTIDE SEQUENCE [LARGE SCALE GENOMIC DNA]</scope>
    <source>
        <strain evidence="3">DSM 21120</strain>
    </source>
</reference>
<evidence type="ECO:0000313" key="2">
    <source>
        <dbReference type="EMBL" id="SHH01013.1"/>
    </source>
</evidence>
<proteinExistence type="predicted"/>
<keyword evidence="1" id="KW-0812">Transmembrane</keyword>
<dbReference type="Proteomes" id="UP000184032">
    <property type="component" value="Unassembled WGS sequence"/>
</dbReference>
<dbReference type="RefSeq" id="WP_083529022.1">
    <property type="nucleotide sequence ID" value="NZ_FQXI01000001.1"/>
</dbReference>
<dbReference type="EMBL" id="FQXI01000001">
    <property type="protein sequence ID" value="SHH01013.1"/>
    <property type="molecule type" value="Genomic_DNA"/>
</dbReference>
<keyword evidence="1" id="KW-1133">Transmembrane helix</keyword>
<accession>A0A1M5PIF2</accession>
<gene>
    <name evidence="2" type="ORF">SAMN02745245_00322</name>
</gene>
<sequence length="99" mass="11008">MAMFLLSIVTGALTLVNYYAVGNGYISSDIALKLQTILSIITIFAVILYRGKRLRKSFDGGQYSIFTFKFGVVFISLLGNISIEILLILYKLGYINSII</sequence>
<organism evidence="2 3">
    <name type="scientific">Anaerosphaera aminiphila DSM 21120</name>
    <dbReference type="NCBI Taxonomy" id="1120995"/>
    <lineage>
        <taxon>Bacteria</taxon>
        <taxon>Bacillati</taxon>
        <taxon>Bacillota</taxon>
        <taxon>Tissierellia</taxon>
        <taxon>Tissierellales</taxon>
        <taxon>Peptoniphilaceae</taxon>
        <taxon>Anaerosphaera</taxon>
    </lineage>
</organism>
<keyword evidence="1" id="KW-0472">Membrane</keyword>
<feature type="transmembrane region" description="Helical" evidence="1">
    <location>
        <begin position="70"/>
        <end position="90"/>
    </location>
</feature>
<evidence type="ECO:0000313" key="3">
    <source>
        <dbReference type="Proteomes" id="UP000184032"/>
    </source>
</evidence>
<keyword evidence="3" id="KW-1185">Reference proteome</keyword>